<dbReference type="PANTHER" id="PTHR33384">
    <property type="entry name" value="EXPRESSED PROTEIN"/>
    <property type="match status" value="1"/>
</dbReference>
<proteinExistence type="predicted"/>
<evidence type="ECO:0000313" key="2">
    <source>
        <dbReference type="Proteomes" id="UP000593562"/>
    </source>
</evidence>
<dbReference type="AlphaFoldDB" id="A0A7J7C886"/>
<name>A0A7J7C886_TRIWF</name>
<keyword evidence="2" id="KW-1185">Reference proteome</keyword>
<protein>
    <submittedName>
        <fullName evidence="1">Uncharacterized protein</fullName>
    </submittedName>
</protein>
<sequence>MGSWVYNERRSAGGLAVVVCEEERSRSRMLSMDMVEPVVCPKPRRLGVLNPSIKRCALNQEVEIGDAKAGRELLDMILTKGSYGGDRSINHVALSPPAFYCGSPPSRASNPVIQDAQFGSEKVTPLSVSPAPPSPSSRCTRMKFGHKPAAVRVEGFDCLSRDQRNCSSISAVA</sequence>
<accession>A0A7J7C886</accession>
<dbReference type="InParanoid" id="A0A7J7C886"/>
<gene>
    <name evidence="1" type="ORF">HS088_TW20G00737</name>
</gene>
<evidence type="ECO:0000313" key="1">
    <source>
        <dbReference type="EMBL" id="KAF5730364.1"/>
    </source>
</evidence>
<dbReference type="EMBL" id="JAAARO010000020">
    <property type="protein sequence ID" value="KAF5730364.1"/>
    <property type="molecule type" value="Genomic_DNA"/>
</dbReference>
<dbReference type="OrthoDB" id="902328at2759"/>
<dbReference type="Proteomes" id="UP000593562">
    <property type="component" value="Unassembled WGS sequence"/>
</dbReference>
<comment type="caution">
    <text evidence="1">The sequence shown here is derived from an EMBL/GenBank/DDBJ whole genome shotgun (WGS) entry which is preliminary data.</text>
</comment>
<reference evidence="1 2" key="1">
    <citation type="journal article" date="2020" name="Nat. Commun.">
        <title>Genome of Tripterygium wilfordii and identification of cytochrome P450 involved in triptolide biosynthesis.</title>
        <authorList>
            <person name="Tu L."/>
            <person name="Su P."/>
            <person name="Zhang Z."/>
            <person name="Gao L."/>
            <person name="Wang J."/>
            <person name="Hu T."/>
            <person name="Zhou J."/>
            <person name="Zhang Y."/>
            <person name="Zhao Y."/>
            <person name="Liu Y."/>
            <person name="Song Y."/>
            <person name="Tong Y."/>
            <person name="Lu Y."/>
            <person name="Yang J."/>
            <person name="Xu C."/>
            <person name="Jia M."/>
            <person name="Peters R.J."/>
            <person name="Huang L."/>
            <person name="Gao W."/>
        </authorList>
    </citation>
    <scope>NUCLEOTIDE SEQUENCE [LARGE SCALE GENOMIC DNA]</scope>
    <source>
        <strain evidence="2">cv. XIE 37</strain>
        <tissue evidence="1">Leaf</tissue>
    </source>
</reference>
<organism evidence="1 2">
    <name type="scientific">Tripterygium wilfordii</name>
    <name type="common">Thunder God vine</name>
    <dbReference type="NCBI Taxonomy" id="458696"/>
    <lineage>
        <taxon>Eukaryota</taxon>
        <taxon>Viridiplantae</taxon>
        <taxon>Streptophyta</taxon>
        <taxon>Embryophyta</taxon>
        <taxon>Tracheophyta</taxon>
        <taxon>Spermatophyta</taxon>
        <taxon>Magnoliopsida</taxon>
        <taxon>eudicotyledons</taxon>
        <taxon>Gunneridae</taxon>
        <taxon>Pentapetalae</taxon>
        <taxon>rosids</taxon>
        <taxon>fabids</taxon>
        <taxon>Celastrales</taxon>
        <taxon>Celastraceae</taxon>
        <taxon>Tripterygium</taxon>
    </lineage>
</organism>
<dbReference type="PANTHER" id="PTHR33384:SF22">
    <property type="match status" value="1"/>
</dbReference>